<feature type="compositionally biased region" description="Acidic residues" evidence="4">
    <location>
        <begin position="109"/>
        <end position="119"/>
    </location>
</feature>
<comment type="similarity">
    <text evidence="3">Belongs to the UTP5 family.</text>
</comment>
<dbReference type="Pfam" id="PF04003">
    <property type="entry name" value="Utp12"/>
    <property type="match status" value="1"/>
</dbReference>
<evidence type="ECO:0000256" key="3">
    <source>
        <dbReference type="ARBA" id="ARBA00038335"/>
    </source>
</evidence>
<feature type="compositionally biased region" description="Acidic residues" evidence="4">
    <location>
        <begin position="59"/>
        <end position="83"/>
    </location>
</feature>
<evidence type="ECO:0000256" key="4">
    <source>
        <dbReference type="SAM" id="MobiDB-lite"/>
    </source>
</evidence>
<accession>A0ABP0D3A8</accession>
<dbReference type="InterPro" id="IPR007148">
    <property type="entry name" value="SSU_processome_Utp12"/>
</dbReference>
<feature type="domain" description="Small-subunit processome Utp12" evidence="5">
    <location>
        <begin position="201"/>
        <end position="301"/>
    </location>
</feature>
<gene>
    <name evidence="6" type="primary">UTP5</name>
    <name evidence="6" type="ORF">SEPCBS57363_000124</name>
</gene>
<proteinExistence type="inferred from homology"/>
<feature type="region of interest" description="Disordered" evidence="4">
    <location>
        <begin position="393"/>
        <end position="488"/>
    </location>
</feature>
<feature type="compositionally biased region" description="Low complexity" evidence="4">
    <location>
        <begin position="479"/>
        <end position="488"/>
    </location>
</feature>
<evidence type="ECO:0000256" key="1">
    <source>
        <dbReference type="ARBA" id="ARBA00004123"/>
    </source>
</evidence>
<dbReference type="PANTHER" id="PTHR44267">
    <property type="entry name" value="WD REPEAT-CONTAINING PROTEIN 43"/>
    <property type="match status" value="1"/>
</dbReference>
<dbReference type="EMBL" id="CAWUOM010000001">
    <property type="protein sequence ID" value="CAK7262552.1"/>
    <property type="molecule type" value="Genomic_DNA"/>
</dbReference>
<protein>
    <submittedName>
        <fullName evidence="6">Small subunit (SSU) processome component</fullName>
    </submittedName>
</protein>
<evidence type="ECO:0000259" key="5">
    <source>
        <dbReference type="Pfam" id="PF04003"/>
    </source>
</evidence>
<keyword evidence="7" id="KW-1185">Reference proteome</keyword>
<feature type="region of interest" description="Disordered" evidence="4">
    <location>
        <begin position="1"/>
        <end position="89"/>
    </location>
</feature>
<feature type="region of interest" description="Disordered" evidence="4">
    <location>
        <begin position="317"/>
        <end position="366"/>
    </location>
</feature>
<comment type="caution">
    <text evidence="6">The sequence shown here is derived from an EMBL/GenBank/DDBJ whole genome shotgun (WGS) entry which is preliminary data.</text>
</comment>
<dbReference type="Proteomes" id="UP001642501">
    <property type="component" value="Unassembled WGS sequence"/>
</dbReference>
<feature type="compositionally biased region" description="Polar residues" evidence="4">
    <location>
        <begin position="16"/>
        <end position="38"/>
    </location>
</feature>
<feature type="compositionally biased region" description="Gly residues" evidence="4">
    <location>
        <begin position="336"/>
        <end position="345"/>
    </location>
</feature>
<dbReference type="InterPro" id="IPR052414">
    <property type="entry name" value="U3_snoRNA-assoc_WDR"/>
</dbReference>
<evidence type="ECO:0000256" key="2">
    <source>
        <dbReference type="ARBA" id="ARBA00023242"/>
    </source>
</evidence>
<sequence length="488" mass="51638">MSSTKRKAPPVHIARPQTTQNAKHISKAQINESRTSVISVPKHQQAAKKEALGEAIEISSDEDESDNDAMDDGGDLMDEDEPAAADAGAVAVASSKILLTNGHAQGPMNDDDDNDDDAGDHEPTFGDLVREHETIDVTAALSLLSPADNAANGHSNLPATAGKALTATANATAAAAAAAPTLASLGHLLNAALRSGDDANLEICFNTTTDATWVRNTIQRLDPSLAGTLLQKLAARIHRRPGRAHTLVGWVQWTLITHGGALLANQTGVTRALQELHRVLEERARGLNSLLLLKGKLDMLEAQMQMRRLQRAGVATVGARGGSSKAVDSANNLGRAAGGARGGAGRPRRGSAAASGASATDYDEDNVVTYNEELEDEDEDEGDESGQILVSSANVAGESFVANSDEEALDEEDEEDSSEDDDNDNGAEDDDDDELEEMDDDETGDEDEVDFDDVDDEEDDDEDDDDEQAAPPPPKLQKKAGAPFSKRR</sequence>
<evidence type="ECO:0000313" key="6">
    <source>
        <dbReference type="EMBL" id="CAK7262552.1"/>
    </source>
</evidence>
<reference evidence="6 7" key="1">
    <citation type="submission" date="2024-01" db="EMBL/GenBank/DDBJ databases">
        <authorList>
            <person name="Allen C."/>
            <person name="Tagirdzhanova G."/>
        </authorList>
    </citation>
    <scope>NUCLEOTIDE SEQUENCE [LARGE SCALE GENOMIC DNA]</scope>
    <source>
        <strain evidence="6 7">CBS 573.63</strain>
    </source>
</reference>
<dbReference type="PANTHER" id="PTHR44267:SF1">
    <property type="entry name" value="WD REPEAT-CONTAINING PROTEIN 43"/>
    <property type="match status" value="1"/>
</dbReference>
<evidence type="ECO:0000313" key="7">
    <source>
        <dbReference type="Proteomes" id="UP001642501"/>
    </source>
</evidence>
<keyword evidence="2" id="KW-0539">Nucleus</keyword>
<feature type="region of interest" description="Disordered" evidence="4">
    <location>
        <begin position="101"/>
        <end position="126"/>
    </location>
</feature>
<feature type="compositionally biased region" description="Acidic residues" evidence="4">
    <location>
        <begin position="404"/>
        <end position="468"/>
    </location>
</feature>
<comment type="subcellular location">
    <subcellularLocation>
        <location evidence="1">Nucleus</location>
    </subcellularLocation>
</comment>
<name>A0ABP0D3A8_9PEZI</name>
<feature type="compositionally biased region" description="Low complexity" evidence="4">
    <location>
        <begin position="350"/>
        <end position="359"/>
    </location>
</feature>
<organism evidence="6 7">
    <name type="scientific">Sporothrix epigloea</name>
    <dbReference type="NCBI Taxonomy" id="1892477"/>
    <lineage>
        <taxon>Eukaryota</taxon>
        <taxon>Fungi</taxon>
        <taxon>Dikarya</taxon>
        <taxon>Ascomycota</taxon>
        <taxon>Pezizomycotina</taxon>
        <taxon>Sordariomycetes</taxon>
        <taxon>Sordariomycetidae</taxon>
        <taxon>Ophiostomatales</taxon>
        <taxon>Ophiostomataceae</taxon>
        <taxon>Sporothrix</taxon>
    </lineage>
</organism>